<reference evidence="2" key="1">
    <citation type="submission" date="2025-08" db="UniProtKB">
        <authorList>
            <consortium name="Ensembl"/>
        </authorList>
    </citation>
    <scope>IDENTIFICATION</scope>
</reference>
<accession>A0A8C4N8B3</accession>
<dbReference type="PANTHER" id="PTHR20959:SF1">
    <property type="entry name" value="TRANSPORT AND GOLGI ORGANIZATION PROTEIN 6 HOMOLOG"/>
    <property type="match status" value="1"/>
</dbReference>
<organism evidence="2 3">
    <name type="scientific">Eptatretus burgeri</name>
    <name type="common">Inshore hagfish</name>
    <dbReference type="NCBI Taxonomy" id="7764"/>
    <lineage>
        <taxon>Eukaryota</taxon>
        <taxon>Metazoa</taxon>
        <taxon>Chordata</taxon>
        <taxon>Craniata</taxon>
        <taxon>Vertebrata</taxon>
        <taxon>Cyclostomata</taxon>
        <taxon>Myxini</taxon>
        <taxon>Myxiniformes</taxon>
        <taxon>Myxinidae</taxon>
        <taxon>Eptatretinae</taxon>
        <taxon>Eptatretus</taxon>
    </lineage>
</organism>
<dbReference type="GeneTree" id="ENSGT00390000010938"/>
<dbReference type="InterPro" id="IPR039600">
    <property type="entry name" value="TANGO6/Rtp1"/>
</dbReference>
<evidence type="ECO:0000313" key="2">
    <source>
        <dbReference type="Ensembl" id="ENSEBUP00000002326.1"/>
    </source>
</evidence>
<feature type="domain" description="TANGO6 HEAT repeat" evidence="1">
    <location>
        <begin position="39"/>
        <end position="152"/>
    </location>
</feature>
<dbReference type="AlphaFoldDB" id="A0A8C4N8B3"/>
<evidence type="ECO:0000313" key="3">
    <source>
        <dbReference type="Proteomes" id="UP000694388"/>
    </source>
</evidence>
<sequence length="167" mass="18374">AKPTRACDRSKNTHIQHKAFTKTPAWLRNACGHLLSKRLAQSDGVQAVILGVLEGTTGGGIEDDAVFDWQKCDGVARVISRCPRHCSADHYYQSICPQVLSLLHSSDGPAARCMHHVAVRVVVTLAREHPGLAKHLLLDPLVEPLVRCLENNGLILFLIVFVLFKIN</sequence>
<dbReference type="InterPro" id="IPR057407">
    <property type="entry name" value="HEAT_TANGO6"/>
</dbReference>
<reference evidence="2" key="2">
    <citation type="submission" date="2025-09" db="UniProtKB">
        <authorList>
            <consortium name="Ensembl"/>
        </authorList>
    </citation>
    <scope>IDENTIFICATION</scope>
</reference>
<dbReference type="Pfam" id="PF23565">
    <property type="entry name" value="ARM_TANGO6"/>
    <property type="match status" value="1"/>
</dbReference>
<keyword evidence="3" id="KW-1185">Reference proteome</keyword>
<evidence type="ECO:0000259" key="1">
    <source>
        <dbReference type="Pfam" id="PF23565"/>
    </source>
</evidence>
<dbReference type="GO" id="GO:0009306">
    <property type="term" value="P:protein secretion"/>
    <property type="evidence" value="ECO:0007669"/>
    <property type="project" value="TreeGrafter"/>
</dbReference>
<dbReference type="Proteomes" id="UP000694388">
    <property type="component" value="Unplaced"/>
</dbReference>
<name>A0A8C4N8B3_EPTBU</name>
<dbReference type="PANTHER" id="PTHR20959">
    <property type="entry name" value="TRANSPORT AND GOLGI ORGANIZATION PROTEIN 6 FAMILY MEMBER"/>
    <property type="match status" value="1"/>
</dbReference>
<proteinExistence type="predicted"/>
<protein>
    <recommendedName>
        <fullName evidence="1">TANGO6 HEAT repeat domain-containing protein</fullName>
    </recommendedName>
</protein>
<dbReference type="Ensembl" id="ENSEBUT00000002677.1">
    <property type="protein sequence ID" value="ENSEBUP00000002326.1"/>
    <property type="gene ID" value="ENSEBUG00000001815.1"/>
</dbReference>